<gene>
    <name evidence="2" type="ORF">WG929_15915</name>
</gene>
<accession>A0ABW8NLP5</accession>
<organism evidence="2 3">
    <name type="scientific">Oceanobacter antarcticus</name>
    <dbReference type="NCBI Taxonomy" id="3133425"/>
    <lineage>
        <taxon>Bacteria</taxon>
        <taxon>Pseudomonadati</taxon>
        <taxon>Pseudomonadota</taxon>
        <taxon>Gammaproteobacteria</taxon>
        <taxon>Oceanospirillales</taxon>
        <taxon>Oceanospirillaceae</taxon>
        <taxon>Oceanobacter</taxon>
    </lineage>
</organism>
<evidence type="ECO:0000313" key="3">
    <source>
        <dbReference type="Proteomes" id="UP001620597"/>
    </source>
</evidence>
<keyword evidence="3" id="KW-1185">Reference proteome</keyword>
<feature type="transmembrane region" description="Helical" evidence="1">
    <location>
        <begin position="6"/>
        <end position="28"/>
    </location>
</feature>
<name>A0ABW8NLP5_9GAMM</name>
<evidence type="ECO:0000256" key="1">
    <source>
        <dbReference type="SAM" id="Phobius"/>
    </source>
</evidence>
<proteinExistence type="predicted"/>
<evidence type="ECO:0000313" key="2">
    <source>
        <dbReference type="EMBL" id="MFK4753898.1"/>
    </source>
</evidence>
<keyword evidence="1" id="KW-0812">Transmembrane</keyword>
<reference evidence="2 3" key="1">
    <citation type="submission" date="2024-03" db="EMBL/GenBank/DDBJ databases">
        <title>High-quality draft genome sequence of Oceanobacter sp. wDCs-4.</title>
        <authorList>
            <person name="Dong C."/>
        </authorList>
    </citation>
    <scope>NUCLEOTIDE SEQUENCE [LARGE SCALE GENOMIC DNA]</scope>
    <source>
        <strain evidence="3">wDCs-4</strain>
    </source>
</reference>
<sequence length="129" mass="13960">MLPISFEQVGLLAAVVALVIGLVALARVRSVLVRLEKRCATQNSELVLLQQNQQAMNQSVVGMGKKIRHLTQRLGEAEQRNLFTPGDEASYQQAARLVSLGASAGELMDHCGMARAEAELLVTLKGRAH</sequence>
<keyword evidence="1" id="KW-0472">Membrane</keyword>
<dbReference type="Proteomes" id="UP001620597">
    <property type="component" value="Unassembled WGS sequence"/>
</dbReference>
<dbReference type="Pfam" id="PF10975">
    <property type="entry name" value="DUF2802"/>
    <property type="match status" value="1"/>
</dbReference>
<keyword evidence="1" id="KW-1133">Transmembrane helix</keyword>
<protein>
    <submittedName>
        <fullName evidence="2">DUF2802 domain-containing protein</fullName>
    </submittedName>
</protein>
<dbReference type="InterPro" id="IPR021244">
    <property type="entry name" value="DUF2802"/>
</dbReference>
<dbReference type="RefSeq" id="WP_416206877.1">
    <property type="nucleotide sequence ID" value="NZ_JBBKTX010000021.1"/>
</dbReference>
<comment type="caution">
    <text evidence="2">The sequence shown here is derived from an EMBL/GenBank/DDBJ whole genome shotgun (WGS) entry which is preliminary data.</text>
</comment>
<dbReference type="EMBL" id="JBBKTX010000021">
    <property type="protein sequence ID" value="MFK4753898.1"/>
    <property type="molecule type" value="Genomic_DNA"/>
</dbReference>